<gene>
    <name evidence="3" type="ORF">RM533_07080</name>
</gene>
<dbReference type="PANTHER" id="PTHR22642">
    <property type="entry name" value="IMIDAZOLONEPROPIONASE"/>
    <property type="match status" value="1"/>
</dbReference>
<evidence type="ECO:0000256" key="1">
    <source>
        <dbReference type="SAM" id="SignalP"/>
    </source>
</evidence>
<name>A0ABU2ZIA5_9SPHN</name>
<reference evidence="3 4" key="1">
    <citation type="submission" date="2023-09" db="EMBL/GenBank/DDBJ databases">
        <authorList>
            <person name="Rey-Velasco X."/>
        </authorList>
    </citation>
    <scope>NUCLEOTIDE SEQUENCE [LARGE SCALE GENOMIC DNA]</scope>
    <source>
        <strain evidence="3 4">F390</strain>
    </source>
</reference>
<dbReference type="Gene3D" id="3.20.20.140">
    <property type="entry name" value="Metal-dependent hydrolases"/>
    <property type="match status" value="1"/>
</dbReference>
<dbReference type="InterPro" id="IPR032466">
    <property type="entry name" value="Metal_Hydrolase"/>
</dbReference>
<dbReference type="EMBL" id="JAVRHS010000004">
    <property type="protein sequence ID" value="MDT0575946.1"/>
    <property type="molecule type" value="Genomic_DNA"/>
</dbReference>
<keyword evidence="1" id="KW-0732">Signal</keyword>
<accession>A0ABU2ZIA5</accession>
<proteinExistence type="predicted"/>
<dbReference type="GO" id="GO:0016787">
    <property type="term" value="F:hydrolase activity"/>
    <property type="evidence" value="ECO:0007669"/>
    <property type="project" value="UniProtKB-KW"/>
</dbReference>
<organism evidence="3 4">
    <name type="scientific">Croceicoccus esteveae</name>
    <dbReference type="NCBI Taxonomy" id="3075597"/>
    <lineage>
        <taxon>Bacteria</taxon>
        <taxon>Pseudomonadati</taxon>
        <taxon>Pseudomonadota</taxon>
        <taxon>Alphaproteobacteria</taxon>
        <taxon>Sphingomonadales</taxon>
        <taxon>Erythrobacteraceae</taxon>
        <taxon>Croceicoccus</taxon>
    </lineage>
</organism>
<dbReference type="Pfam" id="PF07969">
    <property type="entry name" value="Amidohydro_3"/>
    <property type="match status" value="1"/>
</dbReference>
<dbReference type="InterPro" id="IPR011059">
    <property type="entry name" value="Metal-dep_hydrolase_composite"/>
</dbReference>
<dbReference type="EC" id="3.5.-.-" evidence="3"/>
<dbReference type="Gene3D" id="2.30.40.10">
    <property type="entry name" value="Urease, subunit C, domain 1"/>
    <property type="match status" value="1"/>
</dbReference>
<evidence type="ECO:0000259" key="2">
    <source>
        <dbReference type="Pfam" id="PF07969"/>
    </source>
</evidence>
<evidence type="ECO:0000313" key="3">
    <source>
        <dbReference type="EMBL" id="MDT0575946.1"/>
    </source>
</evidence>
<keyword evidence="3" id="KW-0378">Hydrolase</keyword>
<dbReference type="InterPro" id="IPR013108">
    <property type="entry name" value="Amidohydro_3"/>
</dbReference>
<keyword evidence="4" id="KW-1185">Reference proteome</keyword>
<comment type="caution">
    <text evidence="3">The sequence shown here is derived from an EMBL/GenBank/DDBJ whole genome shotgun (WGS) entry which is preliminary data.</text>
</comment>
<feature type="chain" id="PRO_5047022496" evidence="1">
    <location>
        <begin position="31"/>
        <end position="574"/>
    </location>
</feature>
<protein>
    <submittedName>
        <fullName evidence="3">Amidohydrolase</fullName>
        <ecNumber evidence="3">3.5.-.-</ecNumber>
    </submittedName>
</protein>
<dbReference type="RefSeq" id="WP_311340527.1">
    <property type="nucleotide sequence ID" value="NZ_JAVRHS010000004.1"/>
</dbReference>
<feature type="signal peptide" evidence="1">
    <location>
        <begin position="1"/>
        <end position="30"/>
    </location>
</feature>
<dbReference type="CDD" id="cd01300">
    <property type="entry name" value="YtcJ_like"/>
    <property type="match status" value="1"/>
</dbReference>
<dbReference type="Proteomes" id="UP001259803">
    <property type="component" value="Unassembled WGS sequence"/>
</dbReference>
<evidence type="ECO:0000313" key="4">
    <source>
        <dbReference type="Proteomes" id="UP001259803"/>
    </source>
</evidence>
<dbReference type="Gene3D" id="3.10.310.70">
    <property type="match status" value="1"/>
</dbReference>
<dbReference type="SUPFAM" id="SSF51338">
    <property type="entry name" value="Composite domain of metallo-dependent hydrolases"/>
    <property type="match status" value="1"/>
</dbReference>
<sequence length="574" mass="62001">MITALKSKLRGWLIRPAVSAMLVWSAPVVAQDHADTIYINGVVRTMEAADDVRQAVAVRNGRILATGSTQDLLGHAGAQTSIVDLEGRTMLPGFIDAHGHLSMLAGTIDFANLAPPPVANVRDIPSLQSTLREYIKERDLAPGILVQGFGYDDAQLAEQRHPTRQELDAVAADRPIMLLHASGHLAAGNTRALELAGLLRDAADPAGGVIRREADGTTASGVVEEAAMYRLFALLPRRTMDERMEALGRAQDIYAGYGITTAQDGAASVEDYELLKAADEQGALKIDVAALLFFRAEWPNLATMPIGRQSPTRLSIAGVKLLLDGSPQGRTAWLKEPYHQVPDDRPADYQGYRQVEDDVLRQWIDRAAANHWPLFVHVNGDAAMQQLIDMTAAARSAGSDPAQRTIAIHSQVVGDGQLAQMKALDIQPSFFAAHTFYWGDWHRDVTLGAMRAARISPMRDALDIGLVPTIHNDTPIVPPDIMRLVWAAVTRTTRSGAQLGIEEAATPYEALLMVTRNAAWQIGEEQDKGTIAVGKEADLVVLDADPLTTDPAQLDKIAVARTISDGVEVYGAGS</sequence>
<feature type="domain" description="Amidohydrolase 3" evidence="2">
    <location>
        <begin position="82"/>
        <end position="570"/>
    </location>
</feature>
<dbReference type="InterPro" id="IPR033932">
    <property type="entry name" value="YtcJ-like"/>
</dbReference>
<dbReference type="SUPFAM" id="SSF51556">
    <property type="entry name" value="Metallo-dependent hydrolases"/>
    <property type="match status" value="1"/>
</dbReference>
<dbReference type="PANTHER" id="PTHR22642:SF2">
    <property type="entry name" value="PROTEIN LONG AFTER FAR-RED 3"/>
    <property type="match status" value="1"/>
</dbReference>